<gene>
    <name evidence="12" type="ORF">GCM10011585_29210</name>
</gene>
<dbReference type="PANTHER" id="PTHR24421:SF37">
    <property type="entry name" value="SENSOR HISTIDINE KINASE NARS"/>
    <property type="match status" value="1"/>
</dbReference>
<dbReference type="GO" id="GO:0000160">
    <property type="term" value="P:phosphorelay signal transduction system"/>
    <property type="evidence" value="ECO:0007669"/>
    <property type="project" value="UniProtKB-KW"/>
</dbReference>
<feature type="domain" description="Histidine kinase" evidence="11">
    <location>
        <begin position="1"/>
        <end position="91"/>
    </location>
</feature>
<dbReference type="AlphaFoldDB" id="A0A917HMN5"/>
<dbReference type="PANTHER" id="PTHR24421">
    <property type="entry name" value="NITRATE/NITRITE SENSOR PROTEIN NARX-RELATED"/>
    <property type="match status" value="1"/>
</dbReference>
<keyword evidence="9" id="KW-0902">Two-component regulatory system</keyword>
<evidence type="ECO:0000256" key="10">
    <source>
        <dbReference type="ARBA" id="ARBA00023136"/>
    </source>
</evidence>
<name>A0A917HMN5_9BACT</name>
<comment type="subcellular location">
    <subcellularLocation>
        <location evidence="2">Cell membrane</location>
        <topology evidence="2">Multi-pass membrane protein</topology>
    </subcellularLocation>
</comment>
<dbReference type="SUPFAM" id="SSF55874">
    <property type="entry name" value="ATPase domain of HSP90 chaperone/DNA topoisomerase II/histidine kinase"/>
    <property type="match status" value="1"/>
</dbReference>
<evidence type="ECO:0000259" key="11">
    <source>
        <dbReference type="PROSITE" id="PS50109"/>
    </source>
</evidence>
<comment type="catalytic activity">
    <reaction evidence="1">
        <text>ATP + protein L-histidine = ADP + protein N-phospho-L-histidine.</text>
        <dbReference type="EC" id="2.7.13.3"/>
    </reaction>
</comment>
<keyword evidence="7" id="KW-0418">Kinase</keyword>
<dbReference type="Pfam" id="PF02518">
    <property type="entry name" value="HATPase_c"/>
    <property type="match status" value="1"/>
</dbReference>
<evidence type="ECO:0000256" key="9">
    <source>
        <dbReference type="ARBA" id="ARBA00023012"/>
    </source>
</evidence>
<protein>
    <recommendedName>
        <fullName evidence="3">histidine kinase</fullName>
        <ecNumber evidence="3">2.7.13.3</ecNumber>
    </recommendedName>
</protein>
<reference evidence="12" key="2">
    <citation type="submission" date="2020-09" db="EMBL/GenBank/DDBJ databases">
        <authorList>
            <person name="Sun Q."/>
            <person name="Zhou Y."/>
        </authorList>
    </citation>
    <scope>NUCLEOTIDE SEQUENCE</scope>
    <source>
        <strain evidence="12">CGMCC 1.12997</strain>
    </source>
</reference>
<comment type="caution">
    <text evidence="12">The sequence shown here is derived from an EMBL/GenBank/DDBJ whole genome shotgun (WGS) entry which is preliminary data.</text>
</comment>
<dbReference type="PRINTS" id="PR00344">
    <property type="entry name" value="BCTRLSENSOR"/>
</dbReference>
<dbReference type="InterPro" id="IPR005467">
    <property type="entry name" value="His_kinase_dom"/>
</dbReference>
<reference evidence="12" key="1">
    <citation type="journal article" date="2014" name="Int. J. Syst. Evol. Microbiol.">
        <title>Complete genome sequence of Corynebacterium casei LMG S-19264T (=DSM 44701T), isolated from a smear-ripened cheese.</title>
        <authorList>
            <consortium name="US DOE Joint Genome Institute (JGI-PGF)"/>
            <person name="Walter F."/>
            <person name="Albersmeier A."/>
            <person name="Kalinowski J."/>
            <person name="Ruckert C."/>
        </authorList>
    </citation>
    <scope>NUCLEOTIDE SEQUENCE</scope>
    <source>
        <strain evidence="12">CGMCC 1.12997</strain>
    </source>
</reference>
<evidence type="ECO:0000256" key="5">
    <source>
        <dbReference type="ARBA" id="ARBA00022679"/>
    </source>
</evidence>
<evidence type="ECO:0000256" key="2">
    <source>
        <dbReference type="ARBA" id="ARBA00004651"/>
    </source>
</evidence>
<evidence type="ECO:0000313" key="12">
    <source>
        <dbReference type="EMBL" id="GGG83639.1"/>
    </source>
</evidence>
<evidence type="ECO:0000256" key="3">
    <source>
        <dbReference type="ARBA" id="ARBA00012438"/>
    </source>
</evidence>
<keyword evidence="13" id="KW-1185">Reference proteome</keyword>
<dbReference type="InterPro" id="IPR004358">
    <property type="entry name" value="Sig_transdc_His_kin-like_C"/>
</dbReference>
<dbReference type="Proteomes" id="UP000647241">
    <property type="component" value="Unassembled WGS sequence"/>
</dbReference>
<dbReference type="GO" id="GO:0004673">
    <property type="term" value="F:protein histidine kinase activity"/>
    <property type="evidence" value="ECO:0007669"/>
    <property type="project" value="UniProtKB-EC"/>
</dbReference>
<proteinExistence type="predicted"/>
<evidence type="ECO:0000256" key="4">
    <source>
        <dbReference type="ARBA" id="ARBA00022475"/>
    </source>
</evidence>
<evidence type="ECO:0000256" key="8">
    <source>
        <dbReference type="ARBA" id="ARBA00022989"/>
    </source>
</evidence>
<dbReference type="InterPro" id="IPR050482">
    <property type="entry name" value="Sensor_HK_TwoCompSys"/>
</dbReference>
<evidence type="ECO:0000256" key="1">
    <source>
        <dbReference type="ARBA" id="ARBA00000085"/>
    </source>
</evidence>
<dbReference type="GO" id="GO:0005886">
    <property type="term" value="C:plasma membrane"/>
    <property type="evidence" value="ECO:0007669"/>
    <property type="project" value="UniProtKB-SubCell"/>
</dbReference>
<evidence type="ECO:0000256" key="6">
    <source>
        <dbReference type="ARBA" id="ARBA00022692"/>
    </source>
</evidence>
<sequence length="103" mass="11555">MVTREALFNAARHGNPTKVRLTIHFDKDQIRIEVEDNGIGFTMPYESNPRGRKHYGLSVMRERIESIGGTFDVITEAGHGTRILITAPLGRMPINDDVDILHG</sequence>
<keyword evidence="8" id="KW-1133">Transmembrane helix</keyword>
<dbReference type="PROSITE" id="PS50109">
    <property type="entry name" value="HIS_KIN"/>
    <property type="match status" value="1"/>
</dbReference>
<keyword evidence="5" id="KW-0808">Transferase</keyword>
<evidence type="ECO:0000313" key="13">
    <source>
        <dbReference type="Proteomes" id="UP000647241"/>
    </source>
</evidence>
<dbReference type="CDD" id="cd16917">
    <property type="entry name" value="HATPase_UhpB-NarQ-NarX-like"/>
    <property type="match status" value="1"/>
</dbReference>
<dbReference type="EC" id="2.7.13.3" evidence="3"/>
<dbReference type="EMBL" id="BMGT01000003">
    <property type="protein sequence ID" value="GGG83639.1"/>
    <property type="molecule type" value="Genomic_DNA"/>
</dbReference>
<keyword evidence="6" id="KW-0812">Transmembrane</keyword>
<evidence type="ECO:0000256" key="7">
    <source>
        <dbReference type="ARBA" id="ARBA00022777"/>
    </source>
</evidence>
<dbReference type="InterPro" id="IPR036890">
    <property type="entry name" value="HATPase_C_sf"/>
</dbReference>
<keyword evidence="4" id="KW-1003">Cell membrane</keyword>
<dbReference type="Gene3D" id="3.30.565.10">
    <property type="entry name" value="Histidine kinase-like ATPase, C-terminal domain"/>
    <property type="match status" value="1"/>
</dbReference>
<organism evidence="12 13">
    <name type="scientific">Edaphobacter dinghuensis</name>
    <dbReference type="NCBI Taxonomy" id="1560005"/>
    <lineage>
        <taxon>Bacteria</taxon>
        <taxon>Pseudomonadati</taxon>
        <taxon>Acidobacteriota</taxon>
        <taxon>Terriglobia</taxon>
        <taxon>Terriglobales</taxon>
        <taxon>Acidobacteriaceae</taxon>
        <taxon>Edaphobacter</taxon>
    </lineage>
</organism>
<dbReference type="SMART" id="SM00387">
    <property type="entry name" value="HATPase_c"/>
    <property type="match status" value="1"/>
</dbReference>
<dbReference type="InterPro" id="IPR003594">
    <property type="entry name" value="HATPase_dom"/>
</dbReference>
<keyword evidence="10" id="KW-0472">Membrane</keyword>
<accession>A0A917HMN5</accession>